<keyword evidence="1" id="KW-0812">Transmembrane</keyword>
<feature type="transmembrane region" description="Helical" evidence="1">
    <location>
        <begin position="148"/>
        <end position="169"/>
    </location>
</feature>
<keyword evidence="1" id="KW-1133">Transmembrane helix</keyword>
<dbReference type="InParanoid" id="A0A7M7ND31"/>
<organism evidence="2 3">
    <name type="scientific">Strongylocentrotus purpuratus</name>
    <name type="common">Purple sea urchin</name>
    <dbReference type="NCBI Taxonomy" id="7668"/>
    <lineage>
        <taxon>Eukaryota</taxon>
        <taxon>Metazoa</taxon>
        <taxon>Echinodermata</taxon>
        <taxon>Eleutherozoa</taxon>
        <taxon>Echinozoa</taxon>
        <taxon>Echinoidea</taxon>
        <taxon>Euechinoidea</taxon>
        <taxon>Echinacea</taxon>
        <taxon>Camarodonta</taxon>
        <taxon>Echinidea</taxon>
        <taxon>Strongylocentrotidae</taxon>
        <taxon>Strongylocentrotus</taxon>
    </lineage>
</organism>
<name>A0A7M7ND31_STRPU</name>
<evidence type="ECO:0000313" key="2">
    <source>
        <dbReference type="EnsemblMetazoa" id="XP_030834834"/>
    </source>
</evidence>
<keyword evidence="3" id="KW-1185">Reference proteome</keyword>
<reference evidence="3" key="1">
    <citation type="submission" date="2015-02" db="EMBL/GenBank/DDBJ databases">
        <title>Genome sequencing for Strongylocentrotus purpuratus.</title>
        <authorList>
            <person name="Murali S."/>
            <person name="Liu Y."/>
            <person name="Vee V."/>
            <person name="English A."/>
            <person name="Wang M."/>
            <person name="Skinner E."/>
            <person name="Han Y."/>
            <person name="Muzny D.M."/>
            <person name="Worley K.C."/>
            <person name="Gibbs R.A."/>
        </authorList>
    </citation>
    <scope>NUCLEOTIDE SEQUENCE</scope>
</reference>
<dbReference type="RefSeq" id="XP_030834834.1">
    <property type="nucleotide sequence ID" value="XM_030978974.1"/>
</dbReference>
<protein>
    <submittedName>
        <fullName evidence="2">Uncharacterized protein</fullName>
    </submittedName>
</protein>
<feature type="transmembrane region" description="Helical" evidence="1">
    <location>
        <begin position="202"/>
        <end position="223"/>
    </location>
</feature>
<reference evidence="2" key="2">
    <citation type="submission" date="2021-01" db="UniProtKB">
        <authorList>
            <consortium name="EnsemblMetazoa"/>
        </authorList>
    </citation>
    <scope>IDENTIFICATION</scope>
</reference>
<dbReference type="GeneID" id="100893203"/>
<sequence>MVMRNVNITDRGLYRCQVTPPGNVDDYIHDVNIEVYALPKSSPTIKYDHQANGSHISCSIKNIYPSVSPKLNVLSGSTTSDERSVVNKDGTFNMTTSTYIPCSEEDLAVECSYSHLNYDSSSFLRTPSCLFNVSVTDLNNRDPTRVRWIGWTTLGVDCVIFIAIMAIAFGVHNGLLSFSCLHHTQEGVRQKDVQRMNKMPHYAALMGIAHVILFISAVIFLAII</sequence>
<dbReference type="KEGG" id="spu:100893203"/>
<dbReference type="Proteomes" id="UP000007110">
    <property type="component" value="Unassembled WGS sequence"/>
</dbReference>
<proteinExistence type="predicted"/>
<accession>A0A7M7ND31</accession>
<evidence type="ECO:0000256" key="1">
    <source>
        <dbReference type="SAM" id="Phobius"/>
    </source>
</evidence>
<evidence type="ECO:0000313" key="3">
    <source>
        <dbReference type="Proteomes" id="UP000007110"/>
    </source>
</evidence>
<dbReference type="EnsemblMetazoa" id="XM_030978974">
    <property type="protein sequence ID" value="XP_030834834"/>
    <property type="gene ID" value="LOC100893203"/>
</dbReference>
<dbReference type="AlphaFoldDB" id="A0A7M7ND31"/>
<keyword evidence="1" id="KW-0472">Membrane</keyword>